<dbReference type="PROSITE" id="PS00079">
    <property type="entry name" value="MULTICOPPER_OXIDASE1"/>
    <property type="match status" value="1"/>
</dbReference>
<dbReference type="SUPFAM" id="SSF49503">
    <property type="entry name" value="Cupredoxins"/>
    <property type="match status" value="1"/>
</dbReference>
<dbReference type="EMBL" id="JBEUOH010000005">
    <property type="protein sequence ID" value="KAL0894090.1"/>
    <property type="molecule type" value="Genomic_DNA"/>
</dbReference>
<dbReference type="InterPro" id="IPR045087">
    <property type="entry name" value="Cu-oxidase_fam"/>
</dbReference>
<reference evidence="6 7" key="1">
    <citation type="submission" date="2024-06" db="EMBL/GenBank/DDBJ databases">
        <title>A chromosome-level genome assembly of beet webworm, Loxostege sticticalis.</title>
        <authorList>
            <person name="Zhang Y."/>
        </authorList>
    </citation>
    <scope>NUCLEOTIDE SEQUENCE [LARGE SCALE GENOMIC DNA]</scope>
    <source>
        <strain evidence="5">AQ026</strain>
        <strain evidence="4">AQ028</strain>
        <tissue evidence="4">Male pupae</tissue>
        <tissue evidence="5">Whole body</tissue>
    </source>
</reference>
<keyword evidence="2" id="KW-0560">Oxidoreductase</keyword>
<evidence type="ECO:0000256" key="2">
    <source>
        <dbReference type="ARBA" id="ARBA00023002"/>
    </source>
</evidence>
<sequence>MNPLDAICNVKRNDAVCVSNLKSAKPVDKAILQERPDVKIFLPFRFHFYKPKDLFKENTYRNFLVAPTGDHVLSLVDEISYTAPPAPPLSQMHELSPDLFCNGDNRPANCPVDCRCTHMIDVPLNSIVEIVLVDEVQSPNLSHPFHLHGTTYNVIGMGRSPDKNIKKINLKHALDLDRKGLLNRQYNLPPFKDTLAVPNNGYVVLRLKADNPGYWLFHCHFIYHIVIGMNLILHIGTQRDLPPVPPNFPRCGHHLPDITPPYYPFGHH</sequence>
<dbReference type="PANTHER" id="PTHR11709:SF232">
    <property type="entry name" value="STRAW, ISOFORM G"/>
    <property type="match status" value="1"/>
</dbReference>
<name>A0ABD0TGT5_LOXSC</name>
<gene>
    <name evidence="5" type="ORF">ABMA27_014136</name>
    <name evidence="4" type="ORF">ABMA28_014420</name>
</gene>
<dbReference type="InterPro" id="IPR011706">
    <property type="entry name" value="Cu-oxidase_C"/>
</dbReference>
<dbReference type="PROSITE" id="PS00080">
    <property type="entry name" value="MULTICOPPER_OXIDASE2"/>
    <property type="match status" value="1"/>
</dbReference>
<dbReference type="Proteomes" id="UP001549920">
    <property type="component" value="Unassembled WGS sequence"/>
</dbReference>
<dbReference type="InterPro" id="IPR033138">
    <property type="entry name" value="Cu_oxidase_CS"/>
</dbReference>
<dbReference type="GO" id="GO:0016491">
    <property type="term" value="F:oxidoreductase activity"/>
    <property type="evidence" value="ECO:0007669"/>
    <property type="project" value="UniProtKB-KW"/>
</dbReference>
<evidence type="ECO:0000313" key="4">
    <source>
        <dbReference type="EMBL" id="KAL0842281.1"/>
    </source>
</evidence>
<keyword evidence="6" id="KW-1185">Reference proteome</keyword>
<dbReference type="AlphaFoldDB" id="A0ABD0TGT5"/>
<dbReference type="EMBL" id="JBEDNZ010000005">
    <property type="protein sequence ID" value="KAL0842281.1"/>
    <property type="molecule type" value="Genomic_DNA"/>
</dbReference>
<evidence type="ECO:0000313" key="5">
    <source>
        <dbReference type="EMBL" id="KAL0894090.1"/>
    </source>
</evidence>
<dbReference type="GO" id="GO:0046872">
    <property type="term" value="F:metal ion binding"/>
    <property type="evidence" value="ECO:0007669"/>
    <property type="project" value="UniProtKB-KW"/>
</dbReference>
<keyword evidence="1" id="KW-0479">Metal-binding</keyword>
<evidence type="ECO:0000256" key="1">
    <source>
        <dbReference type="ARBA" id="ARBA00022723"/>
    </source>
</evidence>
<dbReference type="InterPro" id="IPR002355">
    <property type="entry name" value="Cu_oxidase_Cu_BS"/>
</dbReference>
<dbReference type="Gene3D" id="2.60.40.420">
    <property type="entry name" value="Cupredoxins - blue copper proteins"/>
    <property type="match status" value="1"/>
</dbReference>
<feature type="domain" description="Plastocyanin-like" evidence="3">
    <location>
        <begin position="83"/>
        <end position="231"/>
    </location>
</feature>
<dbReference type="Proteomes" id="UP001549921">
    <property type="component" value="Unassembled WGS sequence"/>
</dbReference>
<evidence type="ECO:0000259" key="3">
    <source>
        <dbReference type="Pfam" id="PF07731"/>
    </source>
</evidence>
<evidence type="ECO:0000313" key="6">
    <source>
        <dbReference type="Proteomes" id="UP001549920"/>
    </source>
</evidence>
<protein>
    <recommendedName>
        <fullName evidence="3">Plastocyanin-like domain-containing protein</fullName>
    </recommendedName>
</protein>
<evidence type="ECO:0000313" key="7">
    <source>
        <dbReference type="Proteomes" id="UP001549921"/>
    </source>
</evidence>
<dbReference type="CDD" id="cd13905">
    <property type="entry name" value="CuRO_3_tcLLC2_insect_like"/>
    <property type="match status" value="1"/>
</dbReference>
<comment type="caution">
    <text evidence="4">The sequence shown here is derived from an EMBL/GenBank/DDBJ whole genome shotgun (WGS) entry which is preliminary data.</text>
</comment>
<proteinExistence type="predicted"/>
<dbReference type="Pfam" id="PF07731">
    <property type="entry name" value="Cu-oxidase_2"/>
    <property type="match status" value="1"/>
</dbReference>
<dbReference type="InterPro" id="IPR008972">
    <property type="entry name" value="Cupredoxin"/>
</dbReference>
<accession>A0ABD0TGT5</accession>
<organism evidence="4 7">
    <name type="scientific">Loxostege sticticalis</name>
    <name type="common">Beet webworm moth</name>
    <dbReference type="NCBI Taxonomy" id="481309"/>
    <lineage>
        <taxon>Eukaryota</taxon>
        <taxon>Metazoa</taxon>
        <taxon>Ecdysozoa</taxon>
        <taxon>Arthropoda</taxon>
        <taxon>Hexapoda</taxon>
        <taxon>Insecta</taxon>
        <taxon>Pterygota</taxon>
        <taxon>Neoptera</taxon>
        <taxon>Endopterygota</taxon>
        <taxon>Lepidoptera</taxon>
        <taxon>Glossata</taxon>
        <taxon>Ditrysia</taxon>
        <taxon>Pyraloidea</taxon>
        <taxon>Crambidae</taxon>
        <taxon>Pyraustinae</taxon>
        <taxon>Loxostege</taxon>
    </lineage>
</organism>
<dbReference type="PANTHER" id="PTHR11709">
    <property type="entry name" value="MULTI-COPPER OXIDASE"/>
    <property type="match status" value="1"/>
</dbReference>